<protein>
    <submittedName>
        <fullName evidence="4">Helix-turn-helix domain-containing protein</fullName>
    </submittedName>
</protein>
<dbReference type="EMBL" id="RYZS01000001">
    <property type="protein sequence ID" value="RVU94000.1"/>
    <property type="molecule type" value="Genomic_DNA"/>
</dbReference>
<keyword evidence="2" id="KW-0812">Transmembrane</keyword>
<keyword evidence="1" id="KW-0238">DNA-binding</keyword>
<dbReference type="SUPFAM" id="SSF47413">
    <property type="entry name" value="lambda repressor-like DNA-binding domains"/>
    <property type="match status" value="1"/>
</dbReference>
<dbReference type="PROSITE" id="PS50943">
    <property type="entry name" value="HTH_CROC1"/>
    <property type="match status" value="1"/>
</dbReference>
<dbReference type="RefSeq" id="WP_127978292.1">
    <property type="nucleotide sequence ID" value="NZ_JAEMPA010000353.1"/>
</dbReference>
<feature type="transmembrane region" description="Helical" evidence="2">
    <location>
        <begin position="116"/>
        <end position="135"/>
    </location>
</feature>
<gene>
    <name evidence="4" type="ORF">EK398_03485</name>
</gene>
<feature type="transmembrane region" description="Helical" evidence="2">
    <location>
        <begin position="168"/>
        <end position="186"/>
    </location>
</feature>
<dbReference type="Gene3D" id="1.10.260.40">
    <property type="entry name" value="lambda repressor-like DNA-binding domains"/>
    <property type="match status" value="1"/>
</dbReference>
<evidence type="ECO:0000313" key="4">
    <source>
        <dbReference type="EMBL" id="RVU94000.1"/>
    </source>
</evidence>
<dbReference type="GO" id="GO:0003677">
    <property type="term" value="F:DNA binding"/>
    <property type="evidence" value="ECO:0007669"/>
    <property type="project" value="UniProtKB-KW"/>
</dbReference>
<proteinExistence type="predicted"/>
<reference evidence="4 5" key="1">
    <citation type="submission" date="2018-12" db="EMBL/GenBank/DDBJ databases">
        <title>A novel vanA-carrying plasmid in a clinical isolate of Enterococcus avium.</title>
        <authorList>
            <person name="Bernasconi O.J."/>
            <person name="Luzzaro F."/>
            <person name="Endimiani A."/>
        </authorList>
    </citation>
    <scope>NUCLEOTIDE SEQUENCE [LARGE SCALE GENOMIC DNA]</scope>
    <source>
        <strain evidence="4 5">LC0559/18</strain>
    </source>
</reference>
<comment type="caution">
    <text evidence="4">The sequence shown here is derived from an EMBL/GenBank/DDBJ whole genome shotgun (WGS) entry which is preliminary data.</text>
</comment>
<evidence type="ECO:0000256" key="1">
    <source>
        <dbReference type="ARBA" id="ARBA00023125"/>
    </source>
</evidence>
<dbReference type="Proteomes" id="UP000288388">
    <property type="component" value="Unassembled WGS sequence"/>
</dbReference>
<feature type="domain" description="HTH cro/C1-type" evidence="3">
    <location>
        <begin position="6"/>
        <end position="60"/>
    </location>
</feature>
<evidence type="ECO:0000313" key="5">
    <source>
        <dbReference type="Proteomes" id="UP000288388"/>
    </source>
</evidence>
<organism evidence="4 5">
    <name type="scientific">Enterococcus avium</name>
    <name type="common">Streptococcus avium</name>
    <dbReference type="NCBI Taxonomy" id="33945"/>
    <lineage>
        <taxon>Bacteria</taxon>
        <taxon>Bacillati</taxon>
        <taxon>Bacillota</taxon>
        <taxon>Bacilli</taxon>
        <taxon>Lactobacillales</taxon>
        <taxon>Enterococcaceae</taxon>
        <taxon>Enterococcus</taxon>
    </lineage>
</organism>
<evidence type="ECO:0000256" key="2">
    <source>
        <dbReference type="SAM" id="Phobius"/>
    </source>
</evidence>
<dbReference type="CDD" id="cd00093">
    <property type="entry name" value="HTH_XRE"/>
    <property type="match status" value="1"/>
</dbReference>
<dbReference type="AlphaFoldDB" id="A0A437UK25"/>
<evidence type="ECO:0000259" key="3">
    <source>
        <dbReference type="PROSITE" id="PS50943"/>
    </source>
</evidence>
<dbReference type="PANTHER" id="PTHR46558">
    <property type="entry name" value="TRACRIPTIONAL REGULATORY PROTEIN-RELATED-RELATED"/>
    <property type="match status" value="1"/>
</dbReference>
<dbReference type="Pfam" id="PF01381">
    <property type="entry name" value="HTH_3"/>
    <property type="match status" value="1"/>
</dbReference>
<name>A0A437UK25_ENTAV</name>
<sequence>MLGEKLKKQRQSLGLTQQEVADHLHVSRQTISNWEVGRNFPDIPMIISISDYYQISLDELLKGDEQLMDKMKKDAELIKRTKRRKIFDAAFVVILLLTVFFAFVMSRIPELANQRILPMLIVGIVFLFTILRFFLIIPKDDKVSGRYTPIIIPKSFGVGWAINPYHPLGLVLLIGLLVVIELMIFFG</sequence>
<dbReference type="PANTHER" id="PTHR46558:SF15">
    <property type="entry name" value="HELIX-TURN-HELIX DOMAIN PROTEIN"/>
    <property type="match status" value="1"/>
</dbReference>
<keyword evidence="2" id="KW-0472">Membrane</keyword>
<keyword evidence="2" id="KW-1133">Transmembrane helix</keyword>
<accession>A0A437UK25</accession>
<feature type="transmembrane region" description="Helical" evidence="2">
    <location>
        <begin position="86"/>
        <end position="104"/>
    </location>
</feature>
<dbReference type="SMART" id="SM00530">
    <property type="entry name" value="HTH_XRE"/>
    <property type="match status" value="1"/>
</dbReference>
<dbReference type="InterPro" id="IPR010982">
    <property type="entry name" value="Lambda_DNA-bd_dom_sf"/>
</dbReference>
<dbReference type="InterPro" id="IPR001387">
    <property type="entry name" value="Cro/C1-type_HTH"/>
</dbReference>